<evidence type="ECO:0000313" key="4">
    <source>
        <dbReference type="EMBL" id="CAF3614194.1"/>
    </source>
</evidence>
<gene>
    <name evidence="4" type="ORF">FNK824_LOCUS4068</name>
    <name evidence="3" type="ORF">OTI717_LOCUS6080</name>
    <name evidence="2" type="ORF">RFH988_LOCUS30105</name>
    <name evidence="1" type="ORF">SEV965_LOCUS15059</name>
</gene>
<proteinExistence type="predicted"/>
<evidence type="ECO:0000313" key="2">
    <source>
        <dbReference type="EMBL" id="CAF1308283.1"/>
    </source>
</evidence>
<comment type="caution">
    <text evidence="3">The sequence shown here is derived from an EMBL/GenBank/DDBJ whole genome shotgun (WGS) entry which is preliminary data.</text>
</comment>
<sequence>MLATAHGSNRYTKSRMFENKWMDNDNNKRISWLNYVTIQTIPEETDTIDCPIHNYNDSDSDNDSFSSSLSSSMEDCYVVFEVQRSRSIDETKDIIEEQLNFAQINDDEHHIEYDQMAQLILIEMPLKEHAIERRTESIATTQLSNNILIDKPKIFDKSISVSHNCIKLKTVEHHSLSMSSKTICEQQSINHSYSIESLDSIENDLSKQPRIFTTFAHLSLQRKSKPIHIQHEKSTMETRTLTRRFAFDHIYTDKCTRVNNEKIINIEINNKDETIRPFYLNNTLNNNNNNNNNNINNYSSMSNSVTKTSPSLRLLKNRSRTVRSECRLPDNGIKPTESSLFRVKYLDGRHTLADRHTRESLEKSQFLSGSISSRTSLSKIFSPDDIPTNSSLRKRIVHRFQNFFKFNSTEKSRPWQHKTIFELFNERKTKTDRH</sequence>
<dbReference type="EMBL" id="CAJNOU010000774">
    <property type="protein sequence ID" value="CAF1085050.1"/>
    <property type="molecule type" value="Genomic_DNA"/>
</dbReference>
<dbReference type="EMBL" id="CAJOBE010000287">
    <property type="protein sequence ID" value="CAF3614194.1"/>
    <property type="molecule type" value="Genomic_DNA"/>
</dbReference>
<organism evidence="3 5">
    <name type="scientific">Rotaria sordida</name>
    <dbReference type="NCBI Taxonomy" id="392033"/>
    <lineage>
        <taxon>Eukaryota</taxon>
        <taxon>Metazoa</taxon>
        <taxon>Spiralia</taxon>
        <taxon>Gnathifera</taxon>
        <taxon>Rotifera</taxon>
        <taxon>Eurotatoria</taxon>
        <taxon>Bdelloidea</taxon>
        <taxon>Philodinida</taxon>
        <taxon>Philodinidae</taxon>
        <taxon>Rotaria</taxon>
    </lineage>
</organism>
<protein>
    <submittedName>
        <fullName evidence="3">Uncharacterized protein</fullName>
    </submittedName>
</protein>
<dbReference type="Proteomes" id="UP000663874">
    <property type="component" value="Unassembled WGS sequence"/>
</dbReference>
<dbReference type="AlphaFoldDB" id="A0A818MFD9"/>
<dbReference type="OrthoDB" id="10018306at2759"/>
<dbReference type="Proteomes" id="UP000663889">
    <property type="component" value="Unassembled WGS sequence"/>
</dbReference>
<dbReference type="EMBL" id="CAJNOO010002946">
    <property type="protein sequence ID" value="CAF1308283.1"/>
    <property type="molecule type" value="Genomic_DNA"/>
</dbReference>
<dbReference type="EMBL" id="CAJOAX010000416">
    <property type="protein sequence ID" value="CAF3586444.1"/>
    <property type="molecule type" value="Genomic_DNA"/>
</dbReference>
<dbReference type="Proteomes" id="UP000663823">
    <property type="component" value="Unassembled WGS sequence"/>
</dbReference>
<dbReference type="Proteomes" id="UP000663882">
    <property type="component" value="Unassembled WGS sequence"/>
</dbReference>
<accession>A0A818MFD9</accession>
<evidence type="ECO:0000313" key="5">
    <source>
        <dbReference type="Proteomes" id="UP000663823"/>
    </source>
</evidence>
<name>A0A818MFD9_9BILA</name>
<evidence type="ECO:0000313" key="3">
    <source>
        <dbReference type="EMBL" id="CAF3586444.1"/>
    </source>
</evidence>
<evidence type="ECO:0000313" key="1">
    <source>
        <dbReference type="EMBL" id="CAF1085050.1"/>
    </source>
</evidence>
<reference evidence="3" key="1">
    <citation type="submission" date="2021-02" db="EMBL/GenBank/DDBJ databases">
        <authorList>
            <person name="Nowell W R."/>
        </authorList>
    </citation>
    <scope>NUCLEOTIDE SEQUENCE</scope>
</reference>